<dbReference type="OrthoDB" id="8452803at2"/>
<feature type="domain" description="HTH marR-type" evidence="4">
    <location>
        <begin position="5"/>
        <end position="135"/>
    </location>
</feature>
<evidence type="ECO:0000256" key="3">
    <source>
        <dbReference type="ARBA" id="ARBA00023163"/>
    </source>
</evidence>
<dbReference type="RefSeq" id="WP_155040334.1">
    <property type="nucleotide sequence ID" value="NZ_JBHGCD010000015.1"/>
</dbReference>
<evidence type="ECO:0000256" key="2">
    <source>
        <dbReference type="ARBA" id="ARBA00023125"/>
    </source>
</evidence>
<dbReference type="InterPro" id="IPR039422">
    <property type="entry name" value="MarR/SlyA-like"/>
</dbReference>
<dbReference type="Proteomes" id="UP000449846">
    <property type="component" value="Unassembled WGS sequence"/>
</dbReference>
<comment type="caution">
    <text evidence="5">The sequence shown here is derived from an EMBL/GenBank/DDBJ whole genome shotgun (WGS) entry which is preliminary data.</text>
</comment>
<dbReference type="GO" id="GO:0003677">
    <property type="term" value="F:DNA binding"/>
    <property type="evidence" value="ECO:0007669"/>
    <property type="project" value="UniProtKB-KW"/>
</dbReference>
<dbReference type="GO" id="GO:0003700">
    <property type="term" value="F:DNA-binding transcription factor activity"/>
    <property type="evidence" value="ECO:0007669"/>
    <property type="project" value="InterPro"/>
</dbReference>
<evidence type="ECO:0000259" key="4">
    <source>
        <dbReference type="PROSITE" id="PS50995"/>
    </source>
</evidence>
<dbReference type="Pfam" id="PF12802">
    <property type="entry name" value="MarR_2"/>
    <property type="match status" value="1"/>
</dbReference>
<sequence length="143" mass="15973">MADRPLTLFDELVTLTRSIRAGFDLRVKKLDLTFARARLLTTIGRNPGASQSELATALEIETPTLKRLLDALEGQGLAERRPLEGDARKHAIFLTDTTRIEPLLRFRDEVEAALVEGIAPEDLAAARRVLGRMTVNAEKLRRE</sequence>
<proteinExistence type="predicted"/>
<keyword evidence="1" id="KW-0805">Transcription regulation</keyword>
<dbReference type="GO" id="GO:0006950">
    <property type="term" value="P:response to stress"/>
    <property type="evidence" value="ECO:0007669"/>
    <property type="project" value="TreeGrafter"/>
</dbReference>
<keyword evidence="3" id="KW-0804">Transcription</keyword>
<evidence type="ECO:0000313" key="5">
    <source>
        <dbReference type="EMBL" id="MTH60394.1"/>
    </source>
</evidence>
<dbReference type="SUPFAM" id="SSF46785">
    <property type="entry name" value="Winged helix' DNA-binding domain"/>
    <property type="match status" value="1"/>
</dbReference>
<dbReference type="Gene3D" id="1.10.10.10">
    <property type="entry name" value="Winged helix-like DNA-binding domain superfamily/Winged helix DNA-binding domain"/>
    <property type="match status" value="1"/>
</dbReference>
<reference evidence="5 6" key="1">
    <citation type="submission" date="2019-11" db="EMBL/GenBank/DDBJ databases">
        <authorList>
            <person name="Dong K."/>
        </authorList>
    </citation>
    <scope>NUCLEOTIDE SEQUENCE [LARGE SCALE GENOMIC DNA]</scope>
    <source>
        <strain evidence="5 6">NBRC 112902</strain>
    </source>
</reference>
<accession>A0A844HPR0</accession>
<dbReference type="SMART" id="SM00347">
    <property type="entry name" value="HTH_MARR"/>
    <property type="match status" value="1"/>
</dbReference>
<name>A0A844HPR0_9RHOB</name>
<dbReference type="EMBL" id="WMIG01000007">
    <property type="protein sequence ID" value="MTH60394.1"/>
    <property type="molecule type" value="Genomic_DNA"/>
</dbReference>
<dbReference type="PRINTS" id="PR00598">
    <property type="entry name" value="HTHMARR"/>
</dbReference>
<dbReference type="InterPro" id="IPR036390">
    <property type="entry name" value="WH_DNA-bd_sf"/>
</dbReference>
<gene>
    <name evidence="5" type="ORF">GL300_14350</name>
</gene>
<dbReference type="AlphaFoldDB" id="A0A844HPR0"/>
<dbReference type="InterPro" id="IPR036388">
    <property type="entry name" value="WH-like_DNA-bd_sf"/>
</dbReference>
<evidence type="ECO:0000313" key="6">
    <source>
        <dbReference type="Proteomes" id="UP000449846"/>
    </source>
</evidence>
<protein>
    <submittedName>
        <fullName evidence="5">MarR family transcriptional regulator</fullName>
    </submittedName>
</protein>
<organism evidence="5 6">
    <name type="scientific">Paracoccus litorisediminis</name>
    <dbReference type="NCBI Taxonomy" id="2006130"/>
    <lineage>
        <taxon>Bacteria</taxon>
        <taxon>Pseudomonadati</taxon>
        <taxon>Pseudomonadota</taxon>
        <taxon>Alphaproteobacteria</taxon>
        <taxon>Rhodobacterales</taxon>
        <taxon>Paracoccaceae</taxon>
        <taxon>Paracoccus</taxon>
    </lineage>
</organism>
<dbReference type="PANTHER" id="PTHR33164:SF64">
    <property type="entry name" value="TRANSCRIPTIONAL REGULATOR SLYA"/>
    <property type="match status" value="1"/>
</dbReference>
<dbReference type="PROSITE" id="PS50995">
    <property type="entry name" value="HTH_MARR_2"/>
    <property type="match status" value="1"/>
</dbReference>
<keyword evidence="2" id="KW-0238">DNA-binding</keyword>
<keyword evidence="6" id="KW-1185">Reference proteome</keyword>
<dbReference type="InterPro" id="IPR000835">
    <property type="entry name" value="HTH_MarR-typ"/>
</dbReference>
<dbReference type="PANTHER" id="PTHR33164">
    <property type="entry name" value="TRANSCRIPTIONAL REGULATOR, MARR FAMILY"/>
    <property type="match status" value="1"/>
</dbReference>
<evidence type="ECO:0000256" key="1">
    <source>
        <dbReference type="ARBA" id="ARBA00023015"/>
    </source>
</evidence>